<organism evidence="2 3">
    <name type="scientific">Legionella rubrilucens</name>
    <dbReference type="NCBI Taxonomy" id="458"/>
    <lineage>
        <taxon>Bacteria</taxon>
        <taxon>Pseudomonadati</taxon>
        <taxon>Pseudomonadota</taxon>
        <taxon>Gammaproteobacteria</taxon>
        <taxon>Legionellales</taxon>
        <taxon>Legionellaceae</taxon>
        <taxon>Legionella</taxon>
    </lineage>
</organism>
<sequence length="222" mass="24322">MERYTDRGEAGKILAEHLIDYKNKPNTLVLALPRGGVPVGFAIAKALSVPLDILLVRKLGVPGHKELAFGALASGNTVFFNENIVRSLALDDQTIKRVMADEEKELARRQTAYRGERPFPALKNQTVILVDDGMATGATMRAAINCVYQHKPASVLVAVPVAAYATCEEVSTLVDQLVCPFRPENFYAVGLWYDNFDQTTDEEVSELLAMAQVKHLESTASS</sequence>
<accession>A0A0W0Y0J0</accession>
<comment type="caution">
    <text evidence="2">The sequence shown here is derived from an EMBL/GenBank/DDBJ whole genome shotgun (WGS) entry which is preliminary data.</text>
</comment>
<dbReference type="RefSeq" id="WP_058530301.1">
    <property type="nucleotide sequence ID" value="NZ_CAAAIN010000003.1"/>
</dbReference>
<dbReference type="AlphaFoldDB" id="A0A0W0Y0J0"/>
<keyword evidence="2" id="KW-0328">Glycosyltransferase</keyword>
<dbReference type="InterPro" id="IPR000836">
    <property type="entry name" value="PRTase_dom"/>
</dbReference>
<protein>
    <submittedName>
        <fullName evidence="2">Phosphoribosyltransferase</fullName>
    </submittedName>
</protein>
<dbReference type="InterPro" id="IPR029057">
    <property type="entry name" value="PRTase-like"/>
</dbReference>
<feature type="domain" description="Phosphoribosyltransferase" evidence="1">
    <location>
        <begin position="14"/>
        <end position="177"/>
    </location>
</feature>
<proteinExistence type="predicted"/>
<name>A0A0W0Y0J0_9GAMM</name>
<keyword evidence="2" id="KW-0808">Transferase</keyword>
<dbReference type="Gene3D" id="3.30.1310.20">
    <property type="entry name" value="PRTase-like"/>
    <property type="match status" value="1"/>
</dbReference>
<evidence type="ECO:0000259" key="1">
    <source>
        <dbReference type="Pfam" id="PF00156"/>
    </source>
</evidence>
<dbReference type="Proteomes" id="UP000054608">
    <property type="component" value="Unassembled WGS sequence"/>
</dbReference>
<dbReference type="PATRIC" id="fig|458.5.peg.162"/>
<dbReference type="EMBL" id="LNYT01000003">
    <property type="protein sequence ID" value="KTD50535.1"/>
    <property type="molecule type" value="Genomic_DNA"/>
</dbReference>
<gene>
    <name evidence="2" type="ORF">Lrub_0159</name>
</gene>
<evidence type="ECO:0000313" key="2">
    <source>
        <dbReference type="EMBL" id="KTD50535.1"/>
    </source>
</evidence>
<reference evidence="2 3" key="1">
    <citation type="submission" date="2015-11" db="EMBL/GenBank/DDBJ databases">
        <title>Genomic analysis of 38 Legionella species identifies large and diverse effector repertoires.</title>
        <authorList>
            <person name="Burstein D."/>
            <person name="Amaro F."/>
            <person name="Zusman T."/>
            <person name="Lifshitz Z."/>
            <person name="Cohen O."/>
            <person name="Gilbert J.A."/>
            <person name="Pupko T."/>
            <person name="Shuman H.A."/>
            <person name="Segal G."/>
        </authorList>
    </citation>
    <scope>NUCLEOTIDE SEQUENCE [LARGE SCALE GENOMIC DNA]</scope>
    <source>
        <strain evidence="2 3">WA-270A-C2</strain>
    </source>
</reference>
<dbReference type="GO" id="GO:0016757">
    <property type="term" value="F:glycosyltransferase activity"/>
    <property type="evidence" value="ECO:0007669"/>
    <property type="project" value="UniProtKB-KW"/>
</dbReference>
<dbReference type="Gene3D" id="3.40.50.2020">
    <property type="match status" value="1"/>
</dbReference>
<evidence type="ECO:0000313" key="3">
    <source>
        <dbReference type="Proteomes" id="UP000054608"/>
    </source>
</evidence>
<dbReference type="OrthoDB" id="9810066at2"/>
<keyword evidence="3" id="KW-1185">Reference proteome</keyword>
<dbReference type="STRING" id="458.Lrub_0159"/>
<dbReference type="Pfam" id="PF00156">
    <property type="entry name" value="Pribosyltran"/>
    <property type="match status" value="1"/>
</dbReference>
<dbReference type="CDD" id="cd06223">
    <property type="entry name" value="PRTases_typeI"/>
    <property type="match status" value="1"/>
</dbReference>
<dbReference type="SUPFAM" id="SSF53271">
    <property type="entry name" value="PRTase-like"/>
    <property type="match status" value="1"/>
</dbReference>